<reference evidence="2 3" key="1">
    <citation type="submission" date="2015-01" db="EMBL/GenBank/DDBJ databases">
        <title>Evolution of Trichinella species and genotypes.</title>
        <authorList>
            <person name="Korhonen P.K."/>
            <person name="Edoardo P."/>
            <person name="Giuseppe L.R."/>
            <person name="Gasser R.B."/>
        </authorList>
    </citation>
    <scope>NUCLEOTIDE SEQUENCE [LARGE SCALE GENOMIC DNA]</scope>
    <source>
        <strain evidence="2">ISS1029</strain>
    </source>
</reference>
<name>A0A0V1DL02_9BILA</name>
<gene>
    <name evidence="2" type="ORF">T11_2904</name>
</gene>
<keyword evidence="3" id="KW-1185">Reference proteome</keyword>
<feature type="transmembrane region" description="Helical" evidence="1">
    <location>
        <begin position="12"/>
        <end position="30"/>
    </location>
</feature>
<keyword evidence="1" id="KW-0812">Transmembrane</keyword>
<dbReference type="AlphaFoldDB" id="A0A0V1DL02"/>
<comment type="caution">
    <text evidence="2">The sequence shown here is derived from an EMBL/GenBank/DDBJ whole genome shotgun (WGS) entry which is preliminary data.</text>
</comment>
<evidence type="ECO:0000313" key="3">
    <source>
        <dbReference type="Proteomes" id="UP000055024"/>
    </source>
</evidence>
<sequence>MQIYEHSDTAFPLFFGFSMSGIYYLVIVVGSV</sequence>
<evidence type="ECO:0000256" key="1">
    <source>
        <dbReference type="SAM" id="Phobius"/>
    </source>
</evidence>
<keyword evidence="1" id="KW-0472">Membrane</keyword>
<proteinExistence type="predicted"/>
<evidence type="ECO:0000313" key="2">
    <source>
        <dbReference type="EMBL" id="KRY62237.1"/>
    </source>
</evidence>
<accession>A0A0V1DL02</accession>
<dbReference type="EMBL" id="JYDP01009923">
    <property type="protein sequence ID" value="KRY62237.1"/>
    <property type="molecule type" value="Genomic_DNA"/>
</dbReference>
<dbReference type="Proteomes" id="UP000055024">
    <property type="component" value="Unassembled WGS sequence"/>
</dbReference>
<organism evidence="2 3">
    <name type="scientific">Trichinella zimbabwensis</name>
    <dbReference type="NCBI Taxonomy" id="268475"/>
    <lineage>
        <taxon>Eukaryota</taxon>
        <taxon>Metazoa</taxon>
        <taxon>Ecdysozoa</taxon>
        <taxon>Nematoda</taxon>
        <taxon>Enoplea</taxon>
        <taxon>Dorylaimia</taxon>
        <taxon>Trichinellida</taxon>
        <taxon>Trichinellidae</taxon>
        <taxon>Trichinella</taxon>
    </lineage>
</organism>
<keyword evidence="1" id="KW-1133">Transmembrane helix</keyword>
<protein>
    <submittedName>
        <fullName evidence="2">Uncharacterized protein</fullName>
    </submittedName>
</protein>